<organism evidence="7 8">
    <name type="scientific">Thermostichus vulcanus str. 'Rupite'</name>
    <dbReference type="NCBI Taxonomy" id="2813851"/>
    <lineage>
        <taxon>Bacteria</taxon>
        <taxon>Bacillati</taxon>
        <taxon>Cyanobacteriota</taxon>
        <taxon>Cyanophyceae</taxon>
        <taxon>Thermostichales</taxon>
        <taxon>Thermostichaceae</taxon>
        <taxon>Thermostichus</taxon>
    </lineage>
</organism>
<proteinExistence type="predicted"/>
<comment type="cofactor">
    <cofactor evidence="1">
        <name>Zn(2+)</name>
        <dbReference type="ChEBI" id="CHEBI:29105"/>
    </cofactor>
</comment>
<keyword evidence="5" id="KW-0862">Zinc</keyword>
<accession>A0ABT0C707</accession>
<gene>
    <name evidence="7" type="ORF">JX360_01290</name>
</gene>
<keyword evidence="2" id="KW-0645">Protease</keyword>
<dbReference type="InterPro" id="IPR001577">
    <property type="entry name" value="Peptidase_M8"/>
</dbReference>
<keyword evidence="8" id="KW-1185">Reference proteome</keyword>
<dbReference type="RefSeq" id="WP_244348630.1">
    <property type="nucleotide sequence ID" value="NZ_JAFIRA010000002.1"/>
</dbReference>
<evidence type="ECO:0000256" key="1">
    <source>
        <dbReference type="ARBA" id="ARBA00001947"/>
    </source>
</evidence>
<protein>
    <submittedName>
        <fullName evidence="7">Peptidase M8</fullName>
    </submittedName>
</protein>
<keyword evidence="3" id="KW-0479">Metal-binding</keyword>
<evidence type="ECO:0000256" key="4">
    <source>
        <dbReference type="ARBA" id="ARBA00022801"/>
    </source>
</evidence>
<keyword evidence="4" id="KW-0378">Hydrolase</keyword>
<evidence type="ECO:0000313" key="7">
    <source>
        <dbReference type="EMBL" id="MCJ2541550.1"/>
    </source>
</evidence>
<comment type="caution">
    <text evidence="7">The sequence shown here is derived from an EMBL/GenBank/DDBJ whole genome shotgun (WGS) entry which is preliminary data.</text>
</comment>
<evidence type="ECO:0000256" key="2">
    <source>
        <dbReference type="ARBA" id="ARBA00022670"/>
    </source>
</evidence>
<sequence>MTIFRALQQLMGGAWGLRLVGSLMAMLLVIALKACGGGGGSTPVSVIPTAPPTLVPTPTSPPAAQFTIDVRFPDTSLSPSQQSIIRSAALRWQQIIVGDQPNLPPTNIQANECDRGFPSTPLNFPIDDLLVEVRARNLNDERILGGSAPCFVRASNGLPFYSVILFNTQNLADLEGRGDLPITALHELGHALGFLPTVWEPKGLTAGLVGRDQPTPAGYDPRFIGLNAVNAFNTLGGNATSVPLENQFGAGSRDSHWRESVLGRELMTTRIDREVANPLSILTVGSMADIGYGVDLSAADSFSLGRGGGAAEPLELRELDWVMPIQRIDAQGRRV</sequence>
<evidence type="ECO:0000256" key="5">
    <source>
        <dbReference type="ARBA" id="ARBA00022833"/>
    </source>
</evidence>
<evidence type="ECO:0000256" key="6">
    <source>
        <dbReference type="ARBA" id="ARBA00023049"/>
    </source>
</evidence>
<dbReference type="Proteomes" id="UP000830835">
    <property type="component" value="Unassembled WGS sequence"/>
</dbReference>
<keyword evidence="6" id="KW-0482">Metalloprotease</keyword>
<dbReference type="Pfam" id="PF01457">
    <property type="entry name" value="Peptidase_M8"/>
    <property type="match status" value="1"/>
</dbReference>
<dbReference type="EMBL" id="JAFIRA010000002">
    <property type="protein sequence ID" value="MCJ2541550.1"/>
    <property type="molecule type" value="Genomic_DNA"/>
</dbReference>
<reference evidence="7" key="1">
    <citation type="submission" date="2021-02" db="EMBL/GenBank/DDBJ databases">
        <title>The CRISPR/cas machinery reduction and long-range gene transfer in the hot spring cyanobacterium Synechococcus.</title>
        <authorList>
            <person name="Dvorak P."/>
            <person name="Jahodarova E."/>
            <person name="Hasler P."/>
            <person name="Poulickova A."/>
        </authorList>
    </citation>
    <scope>NUCLEOTIDE SEQUENCE</scope>
    <source>
        <strain evidence="7">Rupite</strain>
    </source>
</reference>
<name>A0ABT0C707_THEVL</name>
<evidence type="ECO:0000256" key="3">
    <source>
        <dbReference type="ARBA" id="ARBA00022723"/>
    </source>
</evidence>
<dbReference type="Gene3D" id="3.90.132.10">
    <property type="entry name" value="Leishmanolysin , domain 2"/>
    <property type="match status" value="1"/>
</dbReference>
<dbReference type="SUPFAM" id="SSF55486">
    <property type="entry name" value="Metalloproteases ('zincins'), catalytic domain"/>
    <property type="match status" value="1"/>
</dbReference>
<evidence type="ECO:0000313" key="8">
    <source>
        <dbReference type="Proteomes" id="UP000830835"/>
    </source>
</evidence>